<evidence type="ECO:0000313" key="1">
    <source>
        <dbReference type="EMBL" id="KAG2850391.1"/>
    </source>
</evidence>
<accession>A0A8T0YJP8</accession>
<comment type="caution">
    <text evidence="1">The sequence shown here is derived from an EMBL/GenBank/DDBJ whole genome shotgun (WGS) entry which is preliminary data.</text>
</comment>
<dbReference type="Proteomes" id="UP000735874">
    <property type="component" value="Unassembled WGS sequence"/>
</dbReference>
<dbReference type="EMBL" id="RCMG01000690">
    <property type="protein sequence ID" value="KAG2850391.1"/>
    <property type="molecule type" value="Genomic_DNA"/>
</dbReference>
<organism evidence="1 2">
    <name type="scientific">Phytophthora cactorum</name>
    <dbReference type="NCBI Taxonomy" id="29920"/>
    <lineage>
        <taxon>Eukaryota</taxon>
        <taxon>Sar</taxon>
        <taxon>Stramenopiles</taxon>
        <taxon>Oomycota</taxon>
        <taxon>Peronosporomycetes</taxon>
        <taxon>Peronosporales</taxon>
        <taxon>Peronosporaceae</taxon>
        <taxon>Phytophthora</taxon>
    </lineage>
</organism>
<gene>
    <name evidence="1" type="ORF">PC113_g16817</name>
</gene>
<protein>
    <submittedName>
        <fullName evidence="1">Uncharacterized protein</fullName>
    </submittedName>
</protein>
<evidence type="ECO:0000313" key="2">
    <source>
        <dbReference type="Proteomes" id="UP000735874"/>
    </source>
</evidence>
<dbReference type="AlphaFoldDB" id="A0A8T0YJP8"/>
<sequence length="84" mass="9794">MANLHYVANSRRKKENCLPQVDAYFAVVLMSSWVCRARPKPTYAILCEQRTLQLESLRCLAALWASRTKRRTVESFDQLLSPHR</sequence>
<name>A0A8T0YJP8_9STRA</name>
<reference evidence="1" key="1">
    <citation type="submission" date="2018-10" db="EMBL/GenBank/DDBJ databases">
        <title>Effector identification in a new, highly contiguous assembly of the strawberry crown rot pathogen Phytophthora cactorum.</title>
        <authorList>
            <person name="Armitage A.D."/>
            <person name="Nellist C.F."/>
            <person name="Bates H."/>
            <person name="Vickerstaff R.J."/>
            <person name="Harrison R.J."/>
        </authorList>
    </citation>
    <scope>NUCLEOTIDE SEQUENCE</scope>
    <source>
        <strain evidence="1">15-7</strain>
    </source>
</reference>
<proteinExistence type="predicted"/>